<accession>C4IY38</accession>
<dbReference type="AlphaFoldDB" id="C4IY38"/>
<reference evidence="1" key="1">
    <citation type="journal article" date="2009" name="PLoS Genet.">
        <title>Sequencing, mapping, and analysis of 27,455 maize full-length cDNAs.</title>
        <authorList>
            <person name="Soderlund C."/>
            <person name="Descour A."/>
            <person name="Kudrna D."/>
            <person name="Bomhoff M."/>
            <person name="Boyd L."/>
            <person name="Currie J."/>
            <person name="Angelova A."/>
            <person name="Collura K."/>
            <person name="Wissotski M."/>
            <person name="Ashley E."/>
            <person name="Morrow D."/>
            <person name="Fernandes J."/>
            <person name="Walbot V."/>
            <person name="Yu Y."/>
        </authorList>
    </citation>
    <scope>NUCLEOTIDE SEQUENCE</scope>
    <source>
        <strain evidence="1">B73</strain>
    </source>
</reference>
<proteinExistence type="evidence at transcript level"/>
<sequence length="65" mass="7089">MLTLSVCLGLVREEIGITEGRGSLGSAWRGTDLRLINEPKRKHGDGERCLIDKGVVDALVVEEAR</sequence>
<dbReference type="EMBL" id="BT083485">
    <property type="protein sequence ID" value="ACR33838.1"/>
    <property type="molecule type" value="mRNA"/>
</dbReference>
<evidence type="ECO:0000313" key="1">
    <source>
        <dbReference type="EMBL" id="ACR33838.1"/>
    </source>
</evidence>
<protein>
    <submittedName>
        <fullName evidence="1">Uncharacterized protein</fullName>
    </submittedName>
</protein>
<reference evidence="1" key="2">
    <citation type="submission" date="2012-06" db="EMBL/GenBank/DDBJ databases">
        <authorList>
            <person name="Yu Y."/>
            <person name="Currie J."/>
            <person name="Lomeli R."/>
            <person name="Angelova A."/>
            <person name="Collura K."/>
            <person name="Wissotski M."/>
            <person name="Campos D."/>
            <person name="Kudrna D."/>
            <person name="Golser W."/>
            <person name="Ashely E."/>
            <person name="Descour A."/>
            <person name="Fernandes J."/>
            <person name="Soderlund C."/>
            <person name="Walbot V."/>
        </authorList>
    </citation>
    <scope>NUCLEOTIDE SEQUENCE</scope>
    <source>
        <strain evidence="1">B73</strain>
    </source>
</reference>
<name>C4IY38_MAIZE</name>
<organism evidence="1">
    <name type="scientific">Zea mays</name>
    <name type="common">Maize</name>
    <dbReference type="NCBI Taxonomy" id="4577"/>
    <lineage>
        <taxon>Eukaryota</taxon>
        <taxon>Viridiplantae</taxon>
        <taxon>Streptophyta</taxon>
        <taxon>Embryophyta</taxon>
        <taxon>Tracheophyta</taxon>
        <taxon>Spermatophyta</taxon>
        <taxon>Magnoliopsida</taxon>
        <taxon>Liliopsida</taxon>
        <taxon>Poales</taxon>
        <taxon>Poaceae</taxon>
        <taxon>PACMAD clade</taxon>
        <taxon>Panicoideae</taxon>
        <taxon>Andropogonodae</taxon>
        <taxon>Andropogoneae</taxon>
        <taxon>Tripsacinae</taxon>
        <taxon>Zea</taxon>
    </lineage>
</organism>